<dbReference type="SUPFAM" id="SSF81296">
    <property type="entry name" value="E set domains"/>
    <property type="match status" value="1"/>
</dbReference>
<dbReference type="Gene3D" id="2.60.40.10">
    <property type="entry name" value="Immunoglobulins"/>
    <property type="match status" value="1"/>
</dbReference>
<evidence type="ECO:0000313" key="2">
    <source>
        <dbReference type="EMBL" id="MFE1755770.1"/>
    </source>
</evidence>
<dbReference type="Pfam" id="PF01833">
    <property type="entry name" value="TIG"/>
    <property type="match status" value="1"/>
</dbReference>
<protein>
    <submittedName>
        <fullName evidence="2">IPT/TIG domain-containing protein</fullName>
    </submittedName>
</protein>
<dbReference type="Proteomes" id="UP001599756">
    <property type="component" value="Unassembled WGS sequence"/>
</dbReference>
<gene>
    <name evidence="2" type="ORF">ACFW88_35470</name>
</gene>
<evidence type="ECO:0000313" key="3">
    <source>
        <dbReference type="Proteomes" id="UP001599756"/>
    </source>
</evidence>
<dbReference type="NCBIfam" id="TIGR03437">
    <property type="entry name" value="Soli_cterm"/>
    <property type="match status" value="1"/>
</dbReference>
<dbReference type="InterPro" id="IPR017803">
    <property type="entry name" value="CHP03437_C"/>
</dbReference>
<comment type="caution">
    <text evidence="2">The sequence shown here is derived from an EMBL/GenBank/DDBJ whole genome shotgun (WGS) entry which is preliminary data.</text>
</comment>
<feature type="domain" description="IPT/TIG" evidence="1">
    <location>
        <begin position="2"/>
        <end position="79"/>
    </location>
</feature>
<keyword evidence="3" id="KW-1185">Reference proteome</keyword>
<reference evidence="2 3" key="1">
    <citation type="submission" date="2024-09" db="EMBL/GenBank/DDBJ databases">
        <title>The Natural Products Discovery Center: Release of the First 8490 Sequenced Strains for Exploring Actinobacteria Biosynthetic Diversity.</title>
        <authorList>
            <person name="Kalkreuter E."/>
            <person name="Kautsar S.A."/>
            <person name="Yang D."/>
            <person name="Bader C.D."/>
            <person name="Teijaro C.N."/>
            <person name="Fluegel L."/>
            <person name="Davis C.M."/>
            <person name="Simpson J.R."/>
            <person name="Lauterbach L."/>
            <person name="Steele A.D."/>
            <person name="Gui C."/>
            <person name="Meng S."/>
            <person name="Li G."/>
            <person name="Viehrig K."/>
            <person name="Ye F."/>
            <person name="Su P."/>
            <person name="Kiefer A.F."/>
            <person name="Nichols A."/>
            <person name="Cepeda A.J."/>
            <person name="Yan W."/>
            <person name="Fan B."/>
            <person name="Jiang Y."/>
            <person name="Adhikari A."/>
            <person name="Zheng C.-J."/>
            <person name="Schuster L."/>
            <person name="Cowan T.M."/>
            <person name="Smanski M.J."/>
            <person name="Chevrette M.G."/>
            <person name="De Carvalho L.P.S."/>
            <person name="Shen B."/>
        </authorList>
    </citation>
    <scope>NUCLEOTIDE SEQUENCE [LARGE SCALE GENOMIC DNA]</scope>
    <source>
        <strain evidence="2 3">NPDC059500</strain>
    </source>
</reference>
<accession>A0ABW6HGK3</accession>
<dbReference type="InterPro" id="IPR014756">
    <property type="entry name" value="Ig_E-set"/>
</dbReference>
<dbReference type="RefSeq" id="WP_381843445.1">
    <property type="nucleotide sequence ID" value="NZ_JBHYTS010000111.1"/>
</dbReference>
<dbReference type="EMBL" id="JBHYTS010000111">
    <property type="protein sequence ID" value="MFE1755770.1"/>
    <property type="molecule type" value="Genomic_DNA"/>
</dbReference>
<evidence type="ECO:0000259" key="1">
    <source>
        <dbReference type="Pfam" id="PF01833"/>
    </source>
</evidence>
<dbReference type="InterPro" id="IPR002909">
    <property type="entry name" value="IPT_dom"/>
</dbReference>
<name>A0ABW6HGK3_9ACTN</name>
<sequence>MTGLSSSRGPLYGGSVVAVTGRNLATTDLVTVGDNPARFSVVSDTQIAVVIPAGTATGTVPFTVTTEGGTATAATGYTYT</sequence>
<proteinExistence type="predicted"/>
<dbReference type="InterPro" id="IPR013783">
    <property type="entry name" value="Ig-like_fold"/>
</dbReference>
<organism evidence="2 3">
    <name type="scientific">Streptomyces anandii</name>
    <dbReference type="NCBI Taxonomy" id="285454"/>
    <lineage>
        <taxon>Bacteria</taxon>
        <taxon>Bacillati</taxon>
        <taxon>Actinomycetota</taxon>
        <taxon>Actinomycetes</taxon>
        <taxon>Kitasatosporales</taxon>
        <taxon>Streptomycetaceae</taxon>
        <taxon>Streptomyces</taxon>
    </lineage>
</organism>